<dbReference type="PROSITE" id="PS51194">
    <property type="entry name" value="HELICASE_CTER"/>
    <property type="match status" value="1"/>
</dbReference>
<dbReference type="Gene3D" id="3.40.50.300">
    <property type="entry name" value="P-loop containing nucleotide triphosphate hydrolases"/>
    <property type="match status" value="2"/>
</dbReference>
<dbReference type="InterPro" id="IPR027417">
    <property type="entry name" value="P-loop_NTPase"/>
</dbReference>
<dbReference type="PANTHER" id="PTHR10799">
    <property type="entry name" value="SNF2/RAD54 HELICASE FAMILY"/>
    <property type="match status" value="1"/>
</dbReference>
<keyword evidence="3" id="KW-0067">ATP-binding</keyword>
<dbReference type="EMBL" id="FJUX01000027">
    <property type="protein sequence ID" value="CZS96448.1"/>
    <property type="molecule type" value="Genomic_DNA"/>
</dbReference>
<feature type="compositionally biased region" description="Polar residues" evidence="4">
    <location>
        <begin position="320"/>
        <end position="329"/>
    </location>
</feature>
<feature type="domain" description="Helicase C-terminal" evidence="5">
    <location>
        <begin position="964"/>
        <end position="1141"/>
    </location>
</feature>
<evidence type="ECO:0000313" key="7">
    <source>
        <dbReference type="Proteomes" id="UP000178912"/>
    </source>
</evidence>
<dbReference type="InterPro" id="IPR001650">
    <property type="entry name" value="Helicase_C-like"/>
</dbReference>
<dbReference type="InterPro" id="IPR000330">
    <property type="entry name" value="SNF2_N"/>
</dbReference>
<feature type="compositionally biased region" description="Basic and acidic residues" evidence="4">
    <location>
        <begin position="271"/>
        <end position="283"/>
    </location>
</feature>
<feature type="compositionally biased region" description="Acidic residues" evidence="4">
    <location>
        <begin position="391"/>
        <end position="415"/>
    </location>
</feature>
<dbReference type="AlphaFoldDB" id="A0A1E1KEI7"/>
<dbReference type="GO" id="GO:0005524">
    <property type="term" value="F:ATP binding"/>
    <property type="evidence" value="ECO:0007669"/>
    <property type="project" value="InterPro"/>
</dbReference>
<reference evidence="7" key="1">
    <citation type="submission" date="2016-03" db="EMBL/GenBank/DDBJ databases">
        <authorList>
            <person name="Guldener U."/>
        </authorList>
    </citation>
    <scope>NUCLEOTIDE SEQUENCE [LARGE SCALE GENOMIC DNA]</scope>
    <source>
        <strain evidence="7">04CH-RAC-A.6.1</strain>
    </source>
</reference>
<feature type="compositionally biased region" description="Basic and acidic residues" evidence="4">
    <location>
        <begin position="349"/>
        <end position="361"/>
    </location>
</feature>
<dbReference type="Pfam" id="PF00271">
    <property type="entry name" value="Helicase_C"/>
    <property type="match status" value="1"/>
</dbReference>
<dbReference type="SUPFAM" id="SSF52540">
    <property type="entry name" value="P-loop containing nucleoside triphosphate hydrolases"/>
    <property type="match status" value="2"/>
</dbReference>
<organism evidence="6 7">
    <name type="scientific">Rhynchosporium agropyri</name>
    <dbReference type="NCBI Taxonomy" id="914238"/>
    <lineage>
        <taxon>Eukaryota</taxon>
        <taxon>Fungi</taxon>
        <taxon>Dikarya</taxon>
        <taxon>Ascomycota</taxon>
        <taxon>Pezizomycotina</taxon>
        <taxon>Leotiomycetes</taxon>
        <taxon>Helotiales</taxon>
        <taxon>Ploettnerulaceae</taxon>
        <taxon>Rhynchosporium</taxon>
    </lineage>
</organism>
<feature type="compositionally biased region" description="Basic and acidic residues" evidence="4">
    <location>
        <begin position="639"/>
        <end position="660"/>
    </location>
</feature>
<sequence length="1147" mass="130124">MTASMYLLDLVKALCWKLGCRVTCIQGNKESSVYLIPSQRGSPRVQQPLILSHGLSYVSNFPTTPILLILEYVMFKSFVTKFKGRRKSTFPDLSDDPERHESVDTEFMRPLLPVELYNKNLMLKVERLSQEDYVEHTVPLATMIEVNKDPNISLNYSFAVFKQEFEMEMNVWTGDNMGAADADETDLSENMEYGKLWYEYKGDKVYIADRKTFAVALNRILEVSRASGNEMALFYRVEYLEEKRHREAKEADRRLVEAVFSRSRPTSLHLPGERTETNEDESRPGTATSSQQSPRTTNPRRMESLPTREGANSPELNLPLSPNQRSITDASGARESVKAILRKAIPKGPESKAEERERFKTLYGEKTRASYKRGGNDKEISEDDIRRMSDADNELEDGEADVPETIEEDEEDDVDNADQIVAKLQNLTKLKELAQLAAPGDAPDSTARWNECCLMFRVDPKNTGIENKVKIAGLKTSIYQYQALGVYWQMVTARQFGGGFLADDMGLGKTLSFLAYFVVERQLAVLHRNVAKSRLSNDGKHLTEGQDGECPNPPAAGWIACPCSSTSPTSKMALQPGLRMACVPAPVVRQWWKQWTQHVDTTESALGLRLVVDHPAVFKDHALTIAEVNLSAGAAQSKSRMEPRKAARDRKENDEPKESNDSILLLTTQEGFPKLVKEFSQTAGWTRDPKDNNLWIKNTRQNRCSLIFGIAMIDECHENYFRNAGRGKVLAEIPRFNSNVRPFLFGYSGTPISQTPRGIEGVLWAIEKHADIVDESVSWRKLDQICKTFDEQVKSDVQDTPAVDACLTDFKGYLTKFMIRRTAETLWFGHTLVEMKPHIHTDVTLEADASIAEDIRDFEKQFDAERDTLLATLQSTWDNTAPELRRSNIRPTKLAFNVRARALWRSRVLATFPHLLKLASPEVENQLDLTIAETQVFLKAKPADPNPYKKNLKAIVENSPKCLWLYDFIYKLTAERDIEGNEHKLVIITSFPQVVYILSLFIQRYFPEYKDLLGVVAGKMKPSEKVKIINAFTDTAEDTKVKSYKKEVRILIGLTRSIGVGLQLQKACHIVLMEPDCVFVDELQAYGRVHRIGQRNPLSRSFRLIDDGSDIEKLILKRQEDRKEVAGTKIGELEVEETEKRAVTDKV</sequence>
<dbReference type="Proteomes" id="UP000178912">
    <property type="component" value="Unassembled WGS sequence"/>
</dbReference>
<feature type="region of interest" description="Disordered" evidence="4">
    <location>
        <begin position="264"/>
        <end position="334"/>
    </location>
</feature>
<gene>
    <name evidence="6" type="ORF">RAG0_05756</name>
</gene>
<name>A0A1E1KEI7_9HELO</name>
<evidence type="ECO:0000256" key="1">
    <source>
        <dbReference type="ARBA" id="ARBA00022741"/>
    </source>
</evidence>
<dbReference type="InterPro" id="IPR049730">
    <property type="entry name" value="SNF2/RAD54-like_C"/>
</dbReference>
<evidence type="ECO:0000259" key="5">
    <source>
        <dbReference type="PROSITE" id="PS51194"/>
    </source>
</evidence>
<accession>A0A1E1KEI7</accession>
<feature type="region of interest" description="Disordered" evidence="4">
    <location>
        <begin position="342"/>
        <end position="361"/>
    </location>
</feature>
<feature type="region of interest" description="Disordered" evidence="4">
    <location>
        <begin position="633"/>
        <end position="663"/>
    </location>
</feature>
<evidence type="ECO:0000256" key="4">
    <source>
        <dbReference type="SAM" id="MobiDB-lite"/>
    </source>
</evidence>
<dbReference type="GO" id="GO:0016787">
    <property type="term" value="F:hydrolase activity"/>
    <property type="evidence" value="ECO:0007669"/>
    <property type="project" value="UniProtKB-KW"/>
</dbReference>
<feature type="region of interest" description="Disordered" evidence="4">
    <location>
        <begin position="368"/>
        <end position="415"/>
    </location>
</feature>
<keyword evidence="2" id="KW-0378">Hydrolase</keyword>
<proteinExistence type="predicted"/>
<keyword evidence="1" id="KW-0547">Nucleotide-binding</keyword>
<evidence type="ECO:0000256" key="3">
    <source>
        <dbReference type="ARBA" id="ARBA00022840"/>
    </source>
</evidence>
<evidence type="ECO:0000313" key="6">
    <source>
        <dbReference type="EMBL" id="CZS96448.1"/>
    </source>
</evidence>
<dbReference type="OrthoDB" id="4161342at2759"/>
<dbReference type="CDD" id="cd18793">
    <property type="entry name" value="SF2_C_SNF"/>
    <property type="match status" value="1"/>
</dbReference>
<feature type="compositionally biased region" description="Polar residues" evidence="4">
    <location>
        <begin position="285"/>
        <end position="299"/>
    </location>
</feature>
<evidence type="ECO:0000256" key="2">
    <source>
        <dbReference type="ARBA" id="ARBA00022801"/>
    </source>
</evidence>
<dbReference type="Pfam" id="PF00176">
    <property type="entry name" value="SNF2-rel_dom"/>
    <property type="match status" value="1"/>
</dbReference>
<feature type="compositionally biased region" description="Basic and acidic residues" evidence="4">
    <location>
        <begin position="368"/>
        <end position="390"/>
    </location>
</feature>
<protein>
    <recommendedName>
        <fullName evidence="5">Helicase C-terminal domain-containing protein</fullName>
    </recommendedName>
</protein>
<keyword evidence="7" id="KW-1185">Reference proteome</keyword>